<evidence type="ECO:0000259" key="2">
    <source>
        <dbReference type="Pfam" id="PF05170"/>
    </source>
</evidence>
<evidence type="ECO:0000313" key="3">
    <source>
        <dbReference type="EMBL" id="MBL3577539.1"/>
    </source>
</evidence>
<dbReference type="InterPro" id="IPR007844">
    <property type="entry name" value="AsmA"/>
</dbReference>
<dbReference type="RefSeq" id="WP_075787606.1">
    <property type="nucleotide sequence ID" value="NZ_JAESIL010000014.1"/>
</dbReference>
<dbReference type="EMBL" id="JAESIL010000014">
    <property type="protein sequence ID" value="MBL3577539.1"/>
    <property type="molecule type" value="Genomic_DNA"/>
</dbReference>
<dbReference type="Pfam" id="PF05170">
    <property type="entry name" value="AsmA"/>
    <property type="match status" value="2"/>
</dbReference>
<dbReference type="PANTHER" id="PTHR30441:SF4">
    <property type="entry name" value="PROTEIN ASMA"/>
    <property type="match status" value="1"/>
</dbReference>
<dbReference type="InterPro" id="IPR052894">
    <property type="entry name" value="AsmA-related"/>
</dbReference>
<feature type="domain" description="AsmA" evidence="2">
    <location>
        <begin position="325"/>
        <end position="554"/>
    </location>
</feature>
<reference evidence="4" key="1">
    <citation type="submission" date="2021-01" db="EMBL/GenBank/DDBJ databases">
        <title>Draft genomes of Rhodovulum sulfidophilum.</title>
        <authorList>
            <person name="Guzman M.S."/>
        </authorList>
    </citation>
    <scope>NUCLEOTIDE SEQUENCE [LARGE SCALE GENOMIC DNA]</scope>
    <source>
        <strain evidence="4">AB19</strain>
    </source>
</reference>
<gene>
    <name evidence="3" type="ORF">JMJ92_05110</name>
</gene>
<comment type="caution">
    <text evidence="3">The sequence shown here is derived from an EMBL/GenBank/DDBJ whole genome shotgun (WGS) entry which is preliminary data.</text>
</comment>
<feature type="region of interest" description="Disordered" evidence="1">
    <location>
        <begin position="627"/>
        <end position="655"/>
    </location>
</feature>
<feature type="domain" description="AsmA" evidence="2">
    <location>
        <begin position="8"/>
        <end position="146"/>
    </location>
</feature>
<feature type="region of interest" description="Disordered" evidence="1">
    <location>
        <begin position="141"/>
        <end position="160"/>
    </location>
</feature>
<organism evidence="3 4">
    <name type="scientific">Rhodovulum visakhapatnamense</name>
    <dbReference type="NCBI Taxonomy" id="364297"/>
    <lineage>
        <taxon>Bacteria</taxon>
        <taxon>Pseudomonadati</taxon>
        <taxon>Pseudomonadota</taxon>
        <taxon>Alphaproteobacteria</taxon>
        <taxon>Rhodobacterales</taxon>
        <taxon>Paracoccaceae</taxon>
        <taxon>Rhodovulum</taxon>
    </lineage>
</organism>
<feature type="compositionally biased region" description="Low complexity" evidence="1">
    <location>
        <begin position="141"/>
        <end position="159"/>
    </location>
</feature>
<dbReference type="PANTHER" id="PTHR30441">
    <property type="entry name" value="DUF748 DOMAIN-CONTAINING PROTEIN"/>
    <property type="match status" value="1"/>
</dbReference>
<protein>
    <submittedName>
        <fullName evidence="3">AsmA family protein</fullName>
    </submittedName>
</protein>
<evidence type="ECO:0000256" key="1">
    <source>
        <dbReference type="SAM" id="MobiDB-lite"/>
    </source>
</evidence>
<evidence type="ECO:0000313" key="4">
    <source>
        <dbReference type="Proteomes" id="UP000635853"/>
    </source>
</evidence>
<keyword evidence="4" id="KW-1185">Reference proteome</keyword>
<name>A0ABS1RD25_9RHOB</name>
<proteinExistence type="predicted"/>
<dbReference type="Proteomes" id="UP000635853">
    <property type="component" value="Unassembled WGS sequence"/>
</dbReference>
<feature type="compositionally biased region" description="Basic and acidic residues" evidence="1">
    <location>
        <begin position="627"/>
        <end position="638"/>
    </location>
</feature>
<accession>A0ABS1RD25</accession>
<sequence>MRWVIRGLLGVAVLIGLAVAAVLLMPADRVARLAADQVQKATGRSLTVAGGVRPSLWPEIGVETGAVTLANADWSEAGPMLSAEGLAVGIDLSALLRGEIAVREVTVLAPRILLERAVDGRVNWDFSAGTLAAADPAVPDAVSDAAPDATGPDADQGPGALAGLTLDRGEISDGDLVYLDHASGARTELSGVDATVALPDRDGPADLKLTAVLNGQEIGLSARLGHAAALAAGDPTRLTLESALGRASLAFDGQLDLAPLSAEGKLYADLSDLRAIFAAAGATPPDLPPGVGQRLVLEGQAAYTPEGAIRLDRASLRQDGNTLTGNLAFAPADPRPHLEAQLSAGTLDLTAFSGGGSGSAAATGGGGSSGKASGGGWSTAPIDAGWLGALDAEIGFKADAINAGKVRLGPVRLDARLEDRRLAVDLHELQAYAGNVTGTVAANGREGLSLAGDLDIAGVSVQTLLSDFAGFDRLVTSADLQVDLQASGNSVAALMGSLSGGGALGFGQGEFRGLDLAGMLVNLDPSYMGAGARTIFDSISASFTIDRGVLSNSDLSISAPLLTARGSGRVGLAARTLDYTIVPTALPGAESGGVSVPLRITGPWAAPNVRLDVEALAEARLKQEREALEQKARERAAEELGAGSDESLEDAARRRLGEEASKGLRKLFGD</sequence>